<accession>A0ABU6J1X1</accession>
<evidence type="ECO:0000313" key="2">
    <source>
        <dbReference type="EMBL" id="MEC4295895.1"/>
    </source>
</evidence>
<sequence>MKNQGKVAASVVSAVALVGLGATPLTALAAPEAPSDHAAQAAMLSAAETTSTNDTAAVARVEGTFSFNQNEVTSTHEIAGVFTKAAATLCQATPDYFAQEIADKITVCVHGTPALEATMQELSSEDGDKGFVMACACASNAPGGGAAVNAEVQGIPLATIVEMLNA</sequence>
<organism evidence="2 3">
    <name type="scientific">Adlercreutzia shanghongiae</name>
    <dbReference type="NCBI Taxonomy" id="3111773"/>
    <lineage>
        <taxon>Bacteria</taxon>
        <taxon>Bacillati</taxon>
        <taxon>Actinomycetota</taxon>
        <taxon>Coriobacteriia</taxon>
        <taxon>Eggerthellales</taxon>
        <taxon>Eggerthellaceae</taxon>
        <taxon>Adlercreutzia</taxon>
    </lineage>
</organism>
<evidence type="ECO:0000256" key="1">
    <source>
        <dbReference type="SAM" id="SignalP"/>
    </source>
</evidence>
<name>A0ABU6J1X1_9ACTN</name>
<proteinExistence type="predicted"/>
<keyword evidence="1" id="KW-0732">Signal</keyword>
<feature type="chain" id="PRO_5047456106" evidence="1">
    <location>
        <begin position="30"/>
        <end position="166"/>
    </location>
</feature>
<evidence type="ECO:0000313" key="3">
    <source>
        <dbReference type="Proteomes" id="UP001343724"/>
    </source>
</evidence>
<protein>
    <submittedName>
        <fullName evidence="2">Uncharacterized protein</fullName>
    </submittedName>
</protein>
<keyword evidence="3" id="KW-1185">Reference proteome</keyword>
<dbReference type="RefSeq" id="WP_326455184.1">
    <property type="nucleotide sequence ID" value="NZ_JAYMFH010000021.1"/>
</dbReference>
<dbReference type="EMBL" id="JAYMFH010000021">
    <property type="protein sequence ID" value="MEC4295895.1"/>
    <property type="molecule type" value="Genomic_DNA"/>
</dbReference>
<dbReference type="Proteomes" id="UP001343724">
    <property type="component" value="Unassembled WGS sequence"/>
</dbReference>
<gene>
    <name evidence="2" type="ORF">VJ920_11320</name>
</gene>
<reference evidence="2 3" key="1">
    <citation type="submission" date="2024-01" db="EMBL/GenBank/DDBJ databases">
        <title>novel species in genus Adlercreutzia.</title>
        <authorList>
            <person name="Liu X."/>
        </authorList>
    </citation>
    <scope>NUCLEOTIDE SEQUENCE [LARGE SCALE GENOMIC DNA]</scope>
    <source>
        <strain evidence="2 3">R22</strain>
    </source>
</reference>
<feature type="signal peptide" evidence="1">
    <location>
        <begin position="1"/>
        <end position="29"/>
    </location>
</feature>
<comment type="caution">
    <text evidence="2">The sequence shown here is derived from an EMBL/GenBank/DDBJ whole genome shotgun (WGS) entry which is preliminary data.</text>
</comment>